<organism evidence="1 2">
    <name type="scientific">Ancylostoma caninum</name>
    <name type="common">Dog hookworm</name>
    <dbReference type="NCBI Taxonomy" id="29170"/>
    <lineage>
        <taxon>Eukaryota</taxon>
        <taxon>Metazoa</taxon>
        <taxon>Ecdysozoa</taxon>
        <taxon>Nematoda</taxon>
        <taxon>Chromadorea</taxon>
        <taxon>Rhabditida</taxon>
        <taxon>Rhabditina</taxon>
        <taxon>Rhabditomorpha</taxon>
        <taxon>Strongyloidea</taxon>
        <taxon>Ancylostomatidae</taxon>
        <taxon>Ancylostomatinae</taxon>
        <taxon>Ancylostoma</taxon>
    </lineage>
</organism>
<keyword evidence="2" id="KW-1185">Reference proteome</keyword>
<evidence type="ECO:0000313" key="1">
    <source>
        <dbReference type="EMBL" id="RCN31652.1"/>
    </source>
</evidence>
<gene>
    <name evidence="1" type="ORF">ANCCAN_22551</name>
</gene>
<dbReference type="EMBL" id="JOJR01001248">
    <property type="protein sequence ID" value="RCN31652.1"/>
    <property type="molecule type" value="Genomic_DNA"/>
</dbReference>
<dbReference type="Proteomes" id="UP000252519">
    <property type="component" value="Unassembled WGS sequence"/>
</dbReference>
<comment type="caution">
    <text evidence="1">The sequence shown here is derived from an EMBL/GenBank/DDBJ whole genome shotgun (WGS) entry which is preliminary data.</text>
</comment>
<protein>
    <submittedName>
        <fullName evidence="1">Uncharacterized protein</fullName>
    </submittedName>
</protein>
<accession>A0A368FHX0</accession>
<reference evidence="1 2" key="1">
    <citation type="submission" date="2014-10" db="EMBL/GenBank/DDBJ databases">
        <title>Draft genome of the hookworm Ancylostoma caninum.</title>
        <authorList>
            <person name="Mitreva M."/>
        </authorList>
    </citation>
    <scope>NUCLEOTIDE SEQUENCE [LARGE SCALE GENOMIC DNA]</scope>
    <source>
        <strain evidence="1 2">Baltimore</strain>
    </source>
</reference>
<name>A0A368FHX0_ANCCA</name>
<dbReference type="AlphaFoldDB" id="A0A368FHX0"/>
<evidence type="ECO:0000313" key="2">
    <source>
        <dbReference type="Proteomes" id="UP000252519"/>
    </source>
</evidence>
<sequence>MCQCPACVSGAHCETKVEACTAIAKRRCNVKAGNKCEANLEIKDHCAYKCDCSKTAKISDTQCGEFMSEAPCRILPRRVLPQPQRHCIFERKCFFNKILFSAKKSPKTLWLPMWKNLWKQR</sequence>
<proteinExistence type="predicted"/>